<accession>A0ABS9BEY8</accession>
<name>A0ABS9BEY8_9BACT</name>
<sequence length="127" mass="14770">MQGKRLFEYAVLRVVPRVEREEFCNIGVVLYSKEARFLQCKFHLDELRLKALFAALDIEELKQYLESFERICNGSKQGGQIAQLDQPSRFRWLTATRSTILQSSKVHPGFCEDPSMALQKLFEELVL</sequence>
<protein>
    <submittedName>
        <fullName evidence="1">DUF3037 domain-containing protein</fullName>
    </submittedName>
</protein>
<keyword evidence="2" id="KW-1185">Reference proteome</keyword>
<gene>
    <name evidence="1" type="ORF">L0U88_03340</name>
</gene>
<dbReference type="InterPro" id="IPR021398">
    <property type="entry name" value="DUF3037"/>
</dbReference>
<evidence type="ECO:0000313" key="2">
    <source>
        <dbReference type="Proteomes" id="UP001200145"/>
    </source>
</evidence>
<dbReference type="Proteomes" id="UP001200145">
    <property type="component" value="Unassembled WGS sequence"/>
</dbReference>
<comment type="caution">
    <text evidence="1">The sequence shown here is derived from an EMBL/GenBank/DDBJ whole genome shotgun (WGS) entry which is preliminary data.</text>
</comment>
<dbReference type="EMBL" id="JAKEVY010000001">
    <property type="protein sequence ID" value="MCF1713662.1"/>
    <property type="molecule type" value="Genomic_DNA"/>
</dbReference>
<dbReference type="Pfam" id="PF11236">
    <property type="entry name" value="DUF3037"/>
    <property type="match status" value="1"/>
</dbReference>
<proteinExistence type="predicted"/>
<evidence type="ECO:0000313" key="1">
    <source>
        <dbReference type="EMBL" id="MCF1713662.1"/>
    </source>
</evidence>
<dbReference type="RefSeq" id="WP_234864190.1">
    <property type="nucleotide sequence ID" value="NZ_JAKEVY010000001.1"/>
</dbReference>
<organism evidence="1 2">
    <name type="scientific">Flavihumibacter fluminis</name>
    <dbReference type="NCBI Taxonomy" id="2909236"/>
    <lineage>
        <taxon>Bacteria</taxon>
        <taxon>Pseudomonadati</taxon>
        <taxon>Bacteroidota</taxon>
        <taxon>Chitinophagia</taxon>
        <taxon>Chitinophagales</taxon>
        <taxon>Chitinophagaceae</taxon>
        <taxon>Flavihumibacter</taxon>
    </lineage>
</organism>
<reference evidence="1 2" key="1">
    <citation type="submission" date="2022-01" db="EMBL/GenBank/DDBJ databases">
        <title>Flavihumibacter sp. nov., isolated from sediment of a river.</title>
        <authorList>
            <person name="Liu H."/>
        </authorList>
    </citation>
    <scope>NUCLEOTIDE SEQUENCE [LARGE SCALE GENOMIC DNA]</scope>
    <source>
        <strain evidence="1 2">RY-1</strain>
    </source>
</reference>